<keyword evidence="2" id="KW-0812">Transmembrane</keyword>
<accession>A0ABV5WX94</accession>
<feature type="compositionally biased region" description="Basic residues" evidence="1">
    <location>
        <begin position="78"/>
        <end position="99"/>
    </location>
</feature>
<keyword evidence="2" id="KW-0472">Membrane</keyword>
<comment type="caution">
    <text evidence="3">The sequence shown here is derived from an EMBL/GenBank/DDBJ whole genome shotgun (WGS) entry which is preliminary data.</text>
</comment>
<dbReference type="Proteomes" id="UP001589691">
    <property type="component" value="Unassembled WGS sequence"/>
</dbReference>
<feature type="transmembrane region" description="Helical" evidence="2">
    <location>
        <begin position="6"/>
        <end position="25"/>
    </location>
</feature>
<reference evidence="3 4" key="1">
    <citation type="submission" date="2024-09" db="EMBL/GenBank/DDBJ databases">
        <authorList>
            <person name="Sun Q."/>
            <person name="Mori K."/>
        </authorList>
    </citation>
    <scope>NUCLEOTIDE SEQUENCE [LARGE SCALE GENOMIC DNA]</scope>
    <source>
        <strain evidence="3 4">TBRC 4576</strain>
    </source>
</reference>
<name>A0ABV5WX94_9LACO</name>
<dbReference type="RefSeq" id="WP_137642097.1">
    <property type="nucleotide sequence ID" value="NZ_BJEA01000004.1"/>
</dbReference>
<evidence type="ECO:0000313" key="3">
    <source>
        <dbReference type="EMBL" id="MFB9770126.1"/>
    </source>
</evidence>
<keyword evidence="2" id="KW-1133">Transmembrane helix</keyword>
<dbReference type="EMBL" id="JBHLZY010000025">
    <property type="protein sequence ID" value="MFB9770126.1"/>
    <property type="molecule type" value="Genomic_DNA"/>
</dbReference>
<feature type="region of interest" description="Disordered" evidence="1">
    <location>
        <begin position="181"/>
        <end position="202"/>
    </location>
</feature>
<feature type="region of interest" description="Disordered" evidence="1">
    <location>
        <begin position="65"/>
        <end position="128"/>
    </location>
</feature>
<proteinExistence type="predicted"/>
<feature type="transmembrane region" description="Helical" evidence="2">
    <location>
        <begin position="37"/>
        <end position="58"/>
    </location>
</feature>
<organism evidence="3 4">
    <name type="scientific">Lactiplantibacillus modestisalitolerans</name>
    <dbReference type="NCBI Taxonomy" id="1457219"/>
    <lineage>
        <taxon>Bacteria</taxon>
        <taxon>Bacillati</taxon>
        <taxon>Bacillota</taxon>
        <taxon>Bacilli</taxon>
        <taxon>Lactobacillales</taxon>
        <taxon>Lactobacillaceae</taxon>
        <taxon>Lactiplantibacillus</taxon>
    </lineage>
</organism>
<sequence length="293" mass="32479">MSTFITLLILASLLAAAYFFVRWLLGKLRHTGTKRYLRSMWLSLLAMVVLTMVLGTAFPAEKTTSEADTAKTNTSKRASSKKSSSKKRTASSYKSKTKAKNSADTKQSKVKHTEKKASSKESKKKSESQKKTYDFSKIKLGMTKSEIVKIIGKPDSDISGNLSYGDDYLALNDDGKLFSGSPDSIQKQIDAKNKAKKESSSNKADQLKSFAKAFGQKDVQTLQKYVGSAYSSTETPDGMAYGWKTDYGMLYRLDDSSTGITHVYKDGLGDKGTELYAGQTIKTKPKYYYHTVY</sequence>
<evidence type="ECO:0000256" key="2">
    <source>
        <dbReference type="SAM" id="Phobius"/>
    </source>
</evidence>
<gene>
    <name evidence="3" type="ORF">ACFFLI_09660</name>
</gene>
<protein>
    <submittedName>
        <fullName evidence="3">Uncharacterized protein</fullName>
    </submittedName>
</protein>
<feature type="compositionally biased region" description="Basic and acidic residues" evidence="1">
    <location>
        <begin position="115"/>
        <end position="128"/>
    </location>
</feature>
<evidence type="ECO:0000256" key="1">
    <source>
        <dbReference type="SAM" id="MobiDB-lite"/>
    </source>
</evidence>
<keyword evidence="4" id="KW-1185">Reference proteome</keyword>
<feature type="compositionally biased region" description="Basic and acidic residues" evidence="1">
    <location>
        <begin position="189"/>
        <end position="200"/>
    </location>
</feature>
<evidence type="ECO:0000313" key="4">
    <source>
        <dbReference type="Proteomes" id="UP001589691"/>
    </source>
</evidence>